<dbReference type="Gene3D" id="3.90.1200.10">
    <property type="match status" value="1"/>
</dbReference>
<evidence type="ECO:0000313" key="4">
    <source>
        <dbReference type="Proteomes" id="UP001642482"/>
    </source>
</evidence>
<dbReference type="Gene3D" id="3.30.200.20">
    <property type="entry name" value="Phosphorylase Kinase, domain 1"/>
    <property type="match status" value="1"/>
</dbReference>
<organism evidence="3 4">
    <name type="scientific">Sporothrix eucalyptigena</name>
    <dbReference type="NCBI Taxonomy" id="1812306"/>
    <lineage>
        <taxon>Eukaryota</taxon>
        <taxon>Fungi</taxon>
        <taxon>Dikarya</taxon>
        <taxon>Ascomycota</taxon>
        <taxon>Pezizomycotina</taxon>
        <taxon>Sordariomycetes</taxon>
        <taxon>Sordariomycetidae</taxon>
        <taxon>Ophiostomatales</taxon>
        <taxon>Ophiostomataceae</taxon>
        <taxon>Sporothrix</taxon>
    </lineage>
</organism>
<sequence>MAPNAASRHDLDDNALSEYLDRSGSIPGLQLPVVTSKIGYGQSNPTYFVDDAKGARFVLRKKPEGTAISPVAHQIDREFKVLKALGSVEGFPVPRVYVLCMDKSVIGTPFYVMEFVKGRIMTDTDLPELSPQDRRKAWFSAVDTLAWLHSLDPDAIGLQGYGKKQGFYARHCNTWSRIESQQAQVQDKKTGQKLGRAHEQYDEVMDYIRANLPGERSAIVHGDFKFDNLILHPTEPRVIAILDWELSTIGHPLMDVVFFTSPFFDDYVKVRREEGSSENEESPYKAENRKASGMPEPDELLDRYTQKVGFDLRKDGGGRDWQVGAIFQYIRSATISHGIQARTISGQASSAFSHIYFAKTKTSMEAALKRVQKVKEVDAQRTRHKM</sequence>
<reference evidence="3 4" key="1">
    <citation type="submission" date="2024-01" db="EMBL/GenBank/DDBJ databases">
        <authorList>
            <person name="Allen C."/>
            <person name="Tagirdzhanova G."/>
        </authorList>
    </citation>
    <scope>NUCLEOTIDE SEQUENCE [LARGE SCALE GENOMIC DNA]</scope>
</reference>
<proteinExistence type="predicted"/>
<dbReference type="PANTHER" id="PTHR47829">
    <property type="entry name" value="HYDROLASE, PUTATIVE (AFU_ORTHOLOGUE AFUA_1G12880)-RELATED"/>
    <property type="match status" value="1"/>
</dbReference>
<dbReference type="Pfam" id="PF01636">
    <property type="entry name" value="APH"/>
    <property type="match status" value="1"/>
</dbReference>
<name>A0ABP0C823_9PEZI</name>
<dbReference type="CDD" id="cd05154">
    <property type="entry name" value="ACAD10_11_N-like"/>
    <property type="match status" value="1"/>
</dbReference>
<dbReference type="EMBL" id="CAWUHD010000077">
    <property type="protein sequence ID" value="CAK7228068.1"/>
    <property type="molecule type" value="Genomic_DNA"/>
</dbReference>
<accession>A0ABP0C823</accession>
<comment type="caution">
    <text evidence="3">The sequence shown here is derived from an EMBL/GenBank/DDBJ whole genome shotgun (WGS) entry which is preliminary data.</text>
</comment>
<dbReference type="PANTHER" id="PTHR47829:SF1">
    <property type="entry name" value="HAD FAMILY PHOSPHATASE"/>
    <property type="match status" value="1"/>
</dbReference>
<dbReference type="SUPFAM" id="SSF56112">
    <property type="entry name" value="Protein kinase-like (PK-like)"/>
    <property type="match status" value="1"/>
</dbReference>
<dbReference type="InterPro" id="IPR008271">
    <property type="entry name" value="Ser/Thr_kinase_AS"/>
</dbReference>
<gene>
    <name evidence="3" type="ORF">SEUCBS140593_006791</name>
</gene>
<feature type="region of interest" description="Disordered" evidence="1">
    <location>
        <begin position="274"/>
        <end position="297"/>
    </location>
</feature>
<keyword evidence="4" id="KW-1185">Reference proteome</keyword>
<feature type="domain" description="Aminoglycoside phosphotransferase" evidence="2">
    <location>
        <begin position="37"/>
        <end position="264"/>
    </location>
</feature>
<dbReference type="InterPro" id="IPR002575">
    <property type="entry name" value="Aminoglycoside_PTrfase"/>
</dbReference>
<dbReference type="PROSITE" id="PS00108">
    <property type="entry name" value="PROTEIN_KINASE_ST"/>
    <property type="match status" value="1"/>
</dbReference>
<evidence type="ECO:0000313" key="3">
    <source>
        <dbReference type="EMBL" id="CAK7228068.1"/>
    </source>
</evidence>
<dbReference type="InterPro" id="IPR011009">
    <property type="entry name" value="Kinase-like_dom_sf"/>
</dbReference>
<evidence type="ECO:0000256" key="1">
    <source>
        <dbReference type="SAM" id="MobiDB-lite"/>
    </source>
</evidence>
<protein>
    <recommendedName>
        <fullName evidence="2">Aminoglycoside phosphotransferase domain-containing protein</fullName>
    </recommendedName>
</protein>
<dbReference type="InterPro" id="IPR052898">
    <property type="entry name" value="ACAD10-like"/>
</dbReference>
<dbReference type="Proteomes" id="UP001642482">
    <property type="component" value="Unassembled WGS sequence"/>
</dbReference>
<evidence type="ECO:0000259" key="2">
    <source>
        <dbReference type="Pfam" id="PF01636"/>
    </source>
</evidence>
<dbReference type="InterPro" id="IPR041726">
    <property type="entry name" value="ACAD10_11_N"/>
</dbReference>